<dbReference type="CDD" id="cd11304">
    <property type="entry name" value="Cadherin_repeat"/>
    <property type="match status" value="3"/>
</dbReference>
<dbReference type="Ensembl" id="ENSEBUT00000003952.1">
    <property type="protein sequence ID" value="ENSEBUP00000003573.1"/>
    <property type="gene ID" value="ENSEBUG00000002585.1"/>
</dbReference>
<evidence type="ECO:0000256" key="3">
    <source>
        <dbReference type="ARBA" id="ARBA00022737"/>
    </source>
</evidence>
<dbReference type="SUPFAM" id="SSF49313">
    <property type="entry name" value="Cadherin-like"/>
    <property type="match status" value="3"/>
</dbReference>
<feature type="signal peptide" evidence="9">
    <location>
        <begin position="1"/>
        <end position="16"/>
    </location>
</feature>
<evidence type="ECO:0000256" key="9">
    <source>
        <dbReference type="SAM" id="SignalP"/>
    </source>
</evidence>
<organism evidence="11 12">
    <name type="scientific">Eptatretus burgeri</name>
    <name type="common">Inshore hagfish</name>
    <dbReference type="NCBI Taxonomy" id="7764"/>
    <lineage>
        <taxon>Eukaryota</taxon>
        <taxon>Metazoa</taxon>
        <taxon>Chordata</taxon>
        <taxon>Craniata</taxon>
        <taxon>Vertebrata</taxon>
        <taxon>Cyclostomata</taxon>
        <taxon>Myxini</taxon>
        <taxon>Myxiniformes</taxon>
        <taxon>Myxinidae</taxon>
        <taxon>Eptatretinae</taxon>
        <taxon>Eptatretus</taxon>
    </lineage>
</organism>
<protein>
    <recommendedName>
        <fullName evidence="10">Cadherin domain-containing protein</fullName>
    </recommendedName>
</protein>
<dbReference type="InterPro" id="IPR041149">
    <property type="entry name" value="EC_dom"/>
</dbReference>
<feature type="domain" description="Cadherin" evidence="10">
    <location>
        <begin position="271"/>
        <end position="385"/>
    </location>
</feature>
<comment type="subcellular location">
    <subcellularLocation>
        <location evidence="1">Membrane</location>
        <topology evidence="1">Single-pass membrane protein</topology>
    </subcellularLocation>
</comment>
<dbReference type="GO" id="GO:0048839">
    <property type="term" value="P:inner ear development"/>
    <property type="evidence" value="ECO:0007669"/>
    <property type="project" value="InterPro"/>
</dbReference>
<dbReference type="GO" id="GO:0007605">
    <property type="term" value="P:sensory perception of sound"/>
    <property type="evidence" value="ECO:0007669"/>
    <property type="project" value="InterPro"/>
</dbReference>
<accession>A0A8C4N9T5</accession>
<feature type="domain" description="Cadherin" evidence="10">
    <location>
        <begin position="142"/>
        <end position="258"/>
    </location>
</feature>
<evidence type="ECO:0000256" key="1">
    <source>
        <dbReference type="ARBA" id="ARBA00004167"/>
    </source>
</evidence>
<feature type="domain" description="Cadherin" evidence="10">
    <location>
        <begin position="386"/>
        <end position="502"/>
    </location>
</feature>
<keyword evidence="7" id="KW-0325">Glycoprotein</keyword>
<dbReference type="InterPro" id="IPR020894">
    <property type="entry name" value="Cadherin_CS"/>
</dbReference>
<dbReference type="Gene3D" id="2.60.40.3430">
    <property type="match status" value="1"/>
</dbReference>
<dbReference type="PROSITE" id="PS00232">
    <property type="entry name" value="CADHERIN_1"/>
    <property type="match status" value="2"/>
</dbReference>
<feature type="chain" id="PRO_5034032634" description="Cadherin domain-containing protein" evidence="9">
    <location>
        <begin position="17"/>
        <end position="603"/>
    </location>
</feature>
<keyword evidence="9" id="KW-0732">Signal</keyword>
<keyword evidence="5" id="KW-1133">Transmembrane helix</keyword>
<dbReference type="InterPro" id="IPR030718">
    <property type="entry name" value="EC_dom_sf"/>
</dbReference>
<dbReference type="GO" id="GO:0007156">
    <property type="term" value="P:homophilic cell adhesion via plasma membrane adhesion molecules"/>
    <property type="evidence" value="ECO:0007669"/>
    <property type="project" value="InterPro"/>
</dbReference>
<dbReference type="Gene3D" id="2.60.40.60">
    <property type="entry name" value="Cadherins"/>
    <property type="match status" value="3"/>
</dbReference>
<evidence type="ECO:0000313" key="12">
    <source>
        <dbReference type="Proteomes" id="UP000694388"/>
    </source>
</evidence>
<sequence>MKVILIFISILTSTTGKKLEDCRLNRTGPPVTIVTIDEESPNGTIVVWDLQIAGSASPPHPTVALHLESVPGTLGADWLKLIPELQRVMLYTAGRVLDRDPPYNIQSLQAVVVCSNLRLGSSVSHEVKVLVRDINDNPPMFRQRHYEVSVNELAPVGTTIFSSFATAGAIDIDDGANGQIEYSITTNVNNLRASDVFSIPVSLSGHVVLQQRLNYERETNYRLLIQASDRALPPTPRHVSTATLLVTITDGDDLGPAFLPCQPITGQPDCAPVTYQTVIPRHAQPEEVNPLNVTPPILAEDQDRGIPMDARAGVLYSLLIGSPENFSSYLTLNPISARLNLLRPIEGLGGFTIVMKAEQDNGHPLPAYATLIVNVLPQNLAAPSFTLSNYQGYVQESVTLGAWVSADLNLTLPLTLTPQDPDIPQGADPELRVTVAADGDELVHFEAVPAEQYTWRLRVIRPLDRETQSKHRNTLRVWDGKHSGVSSLTVTVLDVNDHAPTFQQSLYQTHIQSDSLRGFVLLTLSAADLDEGENGLVKYSILWQTLTRGMGRTWGDVDTSSGPFAVEESSGDLWVSKPSSLFPGRTATLSVEARDQAPMSLSR</sequence>
<dbReference type="InterPro" id="IPR002126">
    <property type="entry name" value="Cadherin-like_dom"/>
</dbReference>
<dbReference type="Pfam" id="PF18432">
    <property type="entry name" value="ECD"/>
    <property type="match status" value="1"/>
</dbReference>
<dbReference type="GeneTree" id="ENSGT00940000167267"/>
<reference evidence="11" key="1">
    <citation type="submission" date="2025-08" db="UniProtKB">
        <authorList>
            <consortium name="Ensembl"/>
        </authorList>
    </citation>
    <scope>IDENTIFICATION</scope>
</reference>
<dbReference type="GO" id="GO:0005509">
    <property type="term" value="F:calcium ion binding"/>
    <property type="evidence" value="ECO:0007669"/>
    <property type="project" value="UniProtKB-UniRule"/>
</dbReference>
<feature type="domain" description="Cadherin" evidence="10">
    <location>
        <begin position="28"/>
        <end position="141"/>
    </location>
</feature>
<name>A0A8C4N9T5_EPTBU</name>
<dbReference type="PANTHER" id="PTHR24028:SF328">
    <property type="entry name" value="CADHERIN-3"/>
    <property type="match status" value="1"/>
</dbReference>
<evidence type="ECO:0000313" key="11">
    <source>
        <dbReference type="Ensembl" id="ENSEBUP00000003573.1"/>
    </source>
</evidence>
<dbReference type="Proteomes" id="UP000694388">
    <property type="component" value="Unplaced"/>
</dbReference>
<dbReference type="InterPro" id="IPR050174">
    <property type="entry name" value="Protocadherin/Cadherin-CA"/>
</dbReference>
<evidence type="ECO:0000256" key="4">
    <source>
        <dbReference type="ARBA" id="ARBA00022837"/>
    </source>
</evidence>
<evidence type="ECO:0000256" key="2">
    <source>
        <dbReference type="ARBA" id="ARBA00022692"/>
    </source>
</evidence>
<dbReference type="PRINTS" id="PR00205">
    <property type="entry name" value="CADHERIN"/>
</dbReference>
<dbReference type="GO" id="GO:0032420">
    <property type="term" value="C:stereocilium"/>
    <property type="evidence" value="ECO:0007669"/>
    <property type="project" value="InterPro"/>
</dbReference>
<dbReference type="InterPro" id="IPR015919">
    <property type="entry name" value="Cadherin-like_sf"/>
</dbReference>
<dbReference type="AlphaFoldDB" id="A0A8C4N9T5"/>
<dbReference type="PANTHER" id="PTHR24028">
    <property type="entry name" value="CADHERIN-87A"/>
    <property type="match status" value="1"/>
</dbReference>
<keyword evidence="4 8" id="KW-0106">Calcium</keyword>
<dbReference type="GO" id="GO:0005886">
    <property type="term" value="C:plasma membrane"/>
    <property type="evidence" value="ECO:0007669"/>
    <property type="project" value="InterPro"/>
</dbReference>
<dbReference type="FunFam" id="2.60.40.60:FF:000048">
    <property type="entry name" value="protocadherin-15 isoform X1"/>
    <property type="match status" value="1"/>
</dbReference>
<evidence type="ECO:0000256" key="7">
    <source>
        <dbReference type="ARBA" id="ARBA00023180"/>
    </source>
</evidence>
<proteinExistence type="predicted"/>
<keyword evidence="3" id="KW-0677">Repeat</keyword>
<dbReference type="OMA" id="SHPHRIK"/>
<dbReference type="SMART" id="SM00112">
    <property type="entry name" value="CA"/>
    <property type="match status" value="5"/>
</dbReference>
<feature type="domain" description="Cadherin" evidence="10">
    <location>
        <begin position="503"/>
        <end position="597"/>
    </location>
</feature>
<evidence type="ECO:0000259" key="10">
    <source>
        <dbReference type="PROSITE" id="PS50268"/>
    </source>
</evidence>
<keyword evidence="6" id="KW-0472">Membrane</keyword>
<evidence type="ECO:0000256" key="8">
    <source>
        <dbReference type="PROSITE-ProRule" id="PRU00043"/>
    </source>
</evidence>
<reference evidence="11" key="2">
    <citation type="submission" date="2025-09" db="UniProtKB">
        <authorList>
            <consortium name="Ensembl"/>
        </authorList>
    </citation>
    <scope>IDENTIFICATION</scope>
</reference>
<keyword evidence="2" id="KW-0812">Transmembrane</keyword>
<keyword evidence="12" id="KW-1185">Reference proteome</keyword>
<dbReference type="Pfam" id="PF00028">
    <property type="entry name" value="Cadherin"/>
    <property type="match status" value="1"/>
</dbReference>
<dbReference type="PROSITE" id="PS50268">
    <property type="entry name" value="CADHERIN_2"/>
    <property type="match status" value="5"/>
</dbReference>
<evidence type="ECO:0000256" key="6">
    <source>
        <dbReference type="ARBA" id="ARBA00023136"/>
    </source>
</evidence>
<evidence type="ECO:0000256" key="5">
    <source>
        <dbReference type="ARBA" id="ARBA00022989"/>
    </source>
</evidence>